<dbReference type="Proteomes" id="UP000807769">
    <property type="component" value="Unassembled WGS sequence"/>
</dbReference>
<gene>
    <name evidence="1" type="ORF">BJ212DRAFT_1232060</name>
</gene>
<dbReference type="GeneID" id="64623521"/>
<name>A0A9P7EMH8_9AGAM</name>
<keyword evidence="2" id="KW-1185">Reference proteome</keyword>
<reference evidence="1" key="1">
    <citation type="journal article" date="2020" name="New Phytol.">
        <title>Comparative genomics reveals dynamic genome evolution in host specialist ectomycorrhizal fungi.</title>
        <authorList>
            <person name="Lofgren L.A."/>
            <person name="Nguyen N.H."/>
            <person name="Vilgalys R."/>
            <person name="Ruytinx J."/>
            <person name="Liao H.L."/>
            <person name="Branco S."/>
            <person name="Kuo A."/>
            <person name="LaButti K."/>
            <person name="Lipzen A."/>
            <person name="Andreopoulos W."/>
            <person name="Pangilinan J."/>
            <person name="Riley R."/>
            <person name="Hundley H."/>
            <person name="Na H."/>
            <person name="Barry K."/>
            <person name="Grigoriev I.V."/>
            <person name="Stajich J.E."/>
            <person name="Kennedy P.G."/>
        </authorList>
    </citation>
    <scope>NUCLEOTIDE SEQUENCE</scope>
    <source>
        <strain evidence="1">MN1</strain>
    </source>
</reference>
<dbReference type="OrthoDB" id="10039611at2759"/>
<dbReference type="RefSeq" id="XP_041198605.1">
    <property type="nucleotide sequence ID" value="XM_041329504.1"/>
</dbReference>
<comment type="caution">
    <text evidence="1">The sequence shown here is derived from an EMBL/GenBank/DDBJ whole genome shotgun (WGS) entry which is preliminary data.</text>
</comment>
<sequence>VKEWLKSYILDHENLPLAKYGGEWTRSWIDDEDLKEELLVHLQSLRKYISAIAIIDYLAQPDVQQHFKLTKNISLATTQ</sequence>
<proteinExistence type="predicted"/>
<dbReference type="AlphaFoldDB" id="A0A9P7EMH8"/>
<organism evidence="1 2">
    <name type="scientific">Suillus subaureus</name>
    <dbReference type="NCBI Taxonomy" id="48587"/>
    <lineage>
        <taxon>Eukaryota</taxon>
        <taxon>Fungi</taxon>
        <taxon>Dikarya</taxon>
        <taxon>Basidiomycota</taxon>
        <taxon>Agaricomycotina</taxon>
        <taxon>Agaricomycetes</taxon>
        <taxon>Agaricomycetidae</taxon>
        <taxon>Boletales</taxon>
        <taxon>Suillineae</taxon>
        <taxon>Suillaceae</taxon>
        <taxon>Suillus</taxon>
    </lineage>
</organism>
<protein>
    <submittedName>
        <fullName evidence="1">Uncharacterized protein</fullName>
    </submittedName>
</protein>
<accession>A0A9P7EMH8</accession>
<feature type="non-terminal residue" evidence="1">
    <location>
        <position position="1"/>
    </location>
</feature>
<evidence type="ECO:0000313" key="2">
    <source>
        <dbReference type="Proteomes" id="UP000807769"/>
    </source>
</evidence>
<evidence type="ECO:0000313" key="1">
    <source>
        <dbReference type="EMBL" id="KAG1824888.1"/>
    </source>
</evidence>
<dbReference type="EMBL" id="JABBWG010000003">
    <property type="protein sequence ID" value="KAG1824888.1"/>
    <property type="molecule type" value="Genomic_DNA"/>
</dbReference>
<feature type="non-terminal residue" evidence="1">
    <location>
        <position position="79"/>
    </location>
</feature>